<gene>
    <name evidence="9" type="ORF">BV926_16450</name>
</gene>
<evidence type="ECO:0000256" key="6">
    <source>
        <dbReference type="PIRSR" id="PIRSR602081-1"/>
    </source>
</evidence>
<dbReference type="InterPro" id="IPR005101">
    <property type="entry name" value="Cryptochr/Photolyase_FAD-bd"/>
</dbReference>
<feature type="binding site" evidence="6">
    <location>
        <position position="266"/>
    </location>
    <ligand>
        <name>FAD</name>
        <dbReference type="ChEBI" id="CHEBI:57692"/>
    </ligand>
</feature>
<dbReference type="InterPro" id="IPR006050">
    <property type="entry name" value="DNA_photolyase_N"/>
</dbReference>
<dbReference type="PANTHER" id="PTHR11455">
    <property type="entry name" value="CRYPTOCHROME"/>
    <property type="match status" value="1"/>
</dbReference>
<dbReference type="Gene3D" id="1.25.40.80">
    <property type="match status" value="1"/>
</dbReference>
<dbReference type="PROSITE" id="PS00394">
    <property type="entry name" value="DNA_PHOTOLYASES_1_1"/>
    <property type="match status" value="1"/>
</dbReference>
<dbReference type="InterPro" id="IPR018394">
    <property type="entry name" value="DNA_photolyase_1_CS_C"/>
</dbReference>
<dbReference type="GO" id="GO:0006139">
    <property type="term" value="P:nucleobase-containing compound metabolic process"/>
    <property type="evidence" value="ECO:0007669"/>
    <property type="project" value="UniProtKB-ARBA"/>
</dbReference>
<dbReference type="GO" id="GO:0006950">
    <property type="term" value="P:response to stress"/>
    <property type="evidence" value="ECO:0007669"/>
    <property type="project" value="UniProtKB-ARBA"/>
</dbReference>
<evidence type="ECO:0000256" key="2">
    <source>
        <dbReference type="ARBA" id="ARBA00005862"/>
    </source>
</evidence>
<comment type="similarity">
    <text evidence="2">Belongs to the DNA photolyase class-1 family.</text>
</comment>
<comment type="cofactor">
    <cofactor evidence="6">
        <name>FAD</name>
        <dbReference type="ChEBI" id="CHEBI:57692"/>
    </cofactor>
    <text evidence="6">Binds 1 FAD per subunit.</text>
</comment>
<sequence length="509" mass="57979">MMLQIVWFKRDMRTFDNEALSRACAAGPVLCLYVFEPDYWALKDTSNRQWLFIRESLNDLSAQLRVIGGHLTVMNGTVTGALSELRRQVGKFVLHSHEETGNLWTFYRDKNVAAWCRAQGCDWFQYAQNGVCRPVSRRRERFKAHWDAWSARPVFCVPQQAEFVTTLTGLTAEQLPASACADLLPCPGRQAGGREAGLTVLKDFLHRRSEKYSGAISSPVTAEDGCSRLSPHIANGTLSLREIAQRVTALRTQTLSQQWKKSLSAFHTRLWWHCYFIQTLENQPEMEEKPLVPQMGLLERPFNQERFDAWKDGRTGWPMVDACMRYLHHHGWINFRMRAMLVSAASWSLSLPSGPVAAWLAQLFVDYDPGIHYPQIQMQSGMAANGVLRIYNPVMQAHTLDPDARFVRQWVPELRVVSDVWIFEPWKMPSSLQKQAEHLSGVPVCLPLVDFAVAHREAKAAVSTLRQRHGLSPAPGFREKPDGQHVRRTAAPEKSGNKKKKDTKQLDLF</sequence>
<accession>A0ABD6VMD3</accession>
<dbReference type="PANTHER" id="PTHR11455:SF9">
    <property type="entry name" value="CRYPTOCHROME CIRCADIAN CLOCK 5 ISOFORM X1"/>
    <property type="match status" value="1"/>
</dbReference>
<dbReference type="InterPro" id="IPR036134">
    <property type="entry name" value="Crypto/Photolyase_FAD-like_sf"/>
</dbReference>
<dbReference type="PROSITE" id="PS51645">
    <property type="entry name" value="PHR_CRY_ALPHA_BETA"/>
    <property type="match status" value="1"/>
</dbReference>
<dbReference type="Gene3D" id="1.10.579.10">
    <property type="entry name" value="DNA Cyclobutane Dipyrimidine Photolyase, subunit A, domain 3"/>
    <property type="match status" value="1"/>
</dbReference>
<evidence type="ECO:0000256" key="7">
    <source>
        <dbReference type="SAM" id="MobiDB-lite"/>
    </source>
</evidence>
<dbReference type="SUPFAM" id="SSF48173">
    <property type="entry name" value="Cryptochrome/photolyase FAD-binding domain"/>
    <property type="match status" value="1"/>
</dbReference>
<dbReference type="RefSeq" id="WP_103162693.1">
    <property type="nucleotide sequence ID" value="NZ_MTAL01000012.1"/>
</dbReference>
<comment type="cofactor">
    <cofactor evidence="1">
        <name>(6R)-5,10-methylene-5,6,7,8-tetrahydrofolate</name>
        <dbReference type="ChEBI" id="CHEBI:15636"/>
    </cofactor>
</comment>
<evidence type="ECO:0000256" key="3">
    <source>
        <dbReference type="ARBA" id="ARBA00022630"/>
    </source>
</evidence>
<evidence type="ECO:0000313" key="9">
    <source>
        <dbReference type="EMBL" id="POE25376.1"/>
    </source>
</evidence>
<evidence type="ECO:0000256" key="5">
    <source>
        <dbReference type="ARBA" id="ARBA00022991"/>
    </source>
</evidence>
<dbReference type="InterPro" id="IPR014729">
    <property type="entry name" value="Rossmann-like_a/b/a_fold"/>
</dbReference>
<protein>
    <recommendedName>
        <fullName evidence="8">Photolyase/cryptochrome alpha/beta domain-containing protein</fullName>
    </recommendedName>
</protein>
<dbReference type="EMBL" id="MTAO01000012">
    <property type="protein sequence ID" value="POE25376.1"/>
    <property type="molecule type" value="Genomic_DNA"/>
</dbReference>
<dbReference type="InterPro" id="IPR036155">
    <property type="entry name" value="Crypto/Photolyase_N_sf"/>
</dbReference>
<keyword evidence="4 6" id="KW-0274">FAD</keyword>
<evidence type="ECO:0000313" key="10">
    <source>
        <dbReference type="Proteomes" id="UP000237274"/>
    </source>
</evidence>
<evidence type="ECO:0000256" key="1">
    <source>
        <dbReference type="ARBA" id="ARBA00001932"/>
    </source>
</evidence>
<name>A0ABD6VMD3_9GAMM</name>
<keyword evidence="5" id="KW-0157">Chromophore</keyword>
<evidence type="ECO:0000259" key="8">
    <source>
        <dbReference type="PROSITE" id="PS51645"/>
    </source>
</evidence>
<dbReference type="InterPro" id="IPR002081">
    <property type="entry name" value="Cryptochrome/DNA_photolyase_1"/>
</dbReference>
<dbReference type="Proteomes" id="UP000237274">
    <property type="component" value="Unassembled WGS sequence"/>
</dbReference>
<dbReference type="AlphaFoldDB" id="A0ABD6VMD3"/>
<dbReference type="SUPFAM" id="SSF52425">
    <property type="entry name" value="Cryptochrome/photolyase, N-terminal domain"/>
    <property type="match status" value="1"/>
</dbReference>
<proteinExistence type="inferred from homology"/>
<reference evidence="9 10" key="1">
    <citation type="submission" date="2017-01" db="EMBL/GenBank/DDBJ databases">
        <title>Comparative Genomics of 38 Pectobacterium strains comprising three species revealed the characteristics of Pectobacterium carotovorum.</title>
        <authorList>
            <person name="Xie H."/>
            <person name="Ma Y."/>
            <person name="Li X."/>
        </authorList>
    </citation>
    <scope>NUCLEOTIDE SEQUENCE [LARGE SCALE GENOMIC DNA]</scope>
    <source>
        <strain evidence="9 10">Q142</strain>
    </source>
</reference>
<feature type="region of interest" description="Disordered" evidence="7">
    <location>
        <begin position="464"/>
        <end position="509"/>
    </location>
</feature>
<dbReference type="Pfam" id="PF03441">
    <property type="entry name" value="FAD_binding_7"/>
    <property type="match status" value="1"/>
</dbReference>
<feature type="domain" description="Photolyase/cryptochrome alpha/beta" evidence="8">
    <location>
        <begin position="2"/>
        <end position="131"/>
    </location>
</feature>
<feature type="binding site" evidence="6">
    <location>
        <position position="212"/>
    </location>
    <ligand>
        <name>FAD</name>
        <dbReference type="ChEBI" id="CHEBI:57692"/>
    </ligand>
</feature>
<keyword evidence="3 6" id="KW-0285">Flavoprotein</keyword>
<evidence type="ECO:0000256" key="4">
    <source>
        <dbReference type="ARBA" id="ARBA00022827"/>
    </source>
</evidence>
<organism evidence="9 10">
    <name type="scientific">Pectobacterium odoriferum</name>
    <dbReference type="NCBI Taxonomy" id="78398"/>
    <lineage>
        <taxon>Bacteria</taxon>
        <taxon>Pseudomonadati</taxon>
        <taxon>Pseudomonadota</taxon>
        <taxon>Gammaproteobacteria</taxon>
        <taxon>Enterobacterales</taxon>
        <taxon>Pectobacteriaceae</taxon>
        <taxon>Pectobacterium</taxon>
    </lineage>
</organism>
<dbReference type="Gene3D" id="3.40.50.620">
    <property type="entry name" value="HUPs"/>
    <property type="match status" value="1"/>
</dbReference>
<feature type="binding site" evidence="6">
    <location>
        <begin position="366"/>
        <end position="368"/>
    </location>
    <ligand>
        <name>FAD</name>
        <dbReference type="ChEBI" id="CHEBI:57692"/>
    </ligand>
</feature>
<comment type="caution">
    <text evidence="9">The sequence shown here is derived from an EMBL/GenBank/DDBJ whole genome shotgun (WGS) entry which is preliminary data.</text>
</comment>
<dbReference type="Pfam" id="PF00875">
    <property type="entry name" value="DNA_photolyase"/>
    <property type="match status" value="1"/>
</dbReference>